<organism evidence="4 5">
    <name type="scientific">Bugula neritina</name>
    <name type="common">Brown bryozoan</name>
    <name type="synonym">Sertularia neritina</name>
    <dbReference type="NCBI Taxonomy" id="10212"/>
    <lineage>
        <taxon>Eukaryota</taxon>
        <taxon>Metazoa</taxon>
        <taxon>Spiralia</taxon>
        <taxon>Lophotrochozoa</taxon>
        <taxon>Bryozoa</taxon>
        <taxon>Gymnolaemata</taxon>
        <taxon>Cheilostomatida</taxon>
        <taxon>Flustrina</taxon>
        <taxon>Buguloidea</taxon>
        <taxon>Bugulidae</taxon>
        <taxon>Bugula</taxon>
    </lineage>
</organism>
<dbReference type="OrthoDB" id="417697at2759"/>
<sequence>MLRFKPGHKLGEHFYVRQDFTRAYYFSLEELNNIFAKAGFEVSEASYVERRTVNKKEGIDVPRIFVQGRYSKI</sequence>
<gene>
    <name evidence="4" type="ORF">EB796_022819</name>
</gene>
<dbReference type="PANTHER" id="PTHR22809:SF5">
    <property type="entry name" value="TRNA N(3)-METHYLCYTIDINE METHYLTRANSFERASE METTL6"/>
    <property type="match status" value="1"/>
</dbReference>
<dbReference type="GO" id="GO:0008173">
    <property type="term" value="F:RNA methyltransferase activity"/>
    <property type="evidence" value="ECO:0007669"/>
    <property type="project" value="UniProtKB-ARBA"/>
</dbReference>
<evidence type="ECO:0000256" key="3">
    <source>
        <dbReference type="ARBA" id="ARBA00022679"/>
    </source>
</evidence>
<comment type="caution">
    <text evidence="4">The sequence shown here is derived from an EMBL/GenBank/DDBJ whole genome shotgun (WGS) entry which is preliminary data.</text>
</comment>
<dbReference type="PANTHER" id="PTHR22809">
    <property type="entry name" value="METHYLTRANSFERASE-RELATED"/>
    <property type="match status" value="1"/>
</dbReference>
<dbReference type="InterPro" id="IPR029063">
    <property type="entry name" value="SAM-dependent_MTases_sf"/>
</dbReference>
<dbReference type="InterPro" id="IPR026113">
    <property type="entry name" value="METTL2/6/8-like"/>
</dbReference>
<dbReference type="GO" id="GO:0008757">
    <property type="term" value="F:S-adenosylmethionine-dependent methyltransferase activity"/>
    <property type="evidence" value="ECO:0007669"/>
    <property type="project" value="UniProtKB-ARBA"/>
</dbReference>
<evidence type="ECO:0000313" key="4">
    <source>
        <dbReference type="EMBL" id="KAF6018875.1"/>
    </source>
</evidence>
<protein>
    <submittedName>
        <fullName evidence="4">METTL6</fullName>
    </submittedName>
</protein>
<evidence type="ECO:0000256" key="2">
    <source>
        <dbReference type="ARBA" id="ARBA00022603"/>
    </source>
</evidence>
<dbReference type="Proteomes" id="UP000593567">
    <property type="component" value="Unassembled WGS sequence"/>
</dbReference>
<dbReference type="GO" id="GO:0032259">
    <property type="term" value="P:methylation"/>
    <property type="evidence" value="ECO:0007669"/>
    <property type="project" value="UniProtKB-KW"/>
</dbReference>
<accession>A0A7J7IYI5</accession>
<dbReference type="EMBL" id="VXIV02003270">
    <property type="protein sequence ID" value="KAF6018875.1"/>
    <property type="molecule type" value="Genomic_DNA"/>
</dbReference>
<reference evidence="4" key="1">
    <citation type="submission" date="2020-06" db="EMBL/GenBank/DDBJ databases">
        <title>Draft genome of Bugula neritina, a colonial animal packing powerful symbionts and potential medicines.</title>
        <authorList>
            <person name="Rayko M."/>
        </authorList>
    </citation>
    <scope>NUCLEOTIDE SEQUENCE [LARGE SCALE GENOMIC DNA]</scope>
    <source>
        <strain evidence="4">Kwan_BN1</strain>
    </source>
</reference>
<keyword evidence="2" id="KW-0489">Methyltransferase</keyword>
<dbReference type="AlphaFoldDB" id="A0A7J7IYI5"/>
<keyword evidence="3" id="KW-0808">Transferase</keyword>
<name>A0A7J7IYI5_BUGNE</name>
<evidence type="ECO:0000256" key="1">
    <source>
        <dbReference type="ARBA" id="ARBA00009725"/>
    </source>
</evidence>
<keyword evidence="5" id="KW-1185">Reference proteome</keyword>
<comment type="similarity">
    <text evidence="1">Belongs to the methyltransferase superfamily. METL family.</text>
</comment>
<dbReference type="Gene3D" id="3.40.50.150">
    <property type="entry name" value="Vaccinia Virus protein VP39"/>
    <property type="match status" value="1"/>
</dbReference>
<proteinExistence type="inferred from homology"/>
<evidence type="ECO:0000313" key="5">
    <source>
        <dbReference type="Proteomes" id="UP000593567"/>
    </source>
</evidence>